<gene>
    <name evidence="7" type="ORF">ISS97_07795</name>
</gene>
<feature type="domain" description="Yip1" evidence="6">
    <location>
        <begin position="12"/>
        <end position="180"/>
    </location>
</feature>
<evidence type="ECO:0000256" key="5">
    <source>
        <dbReference type="SAM" id="Phobius"/>
    </source>
</evidence>
<feature type="transmembrane region" description="Helical" evidence="5">
    <location>
        <begin position="120"/>
        <end position="148"/>
    </location>
</feature>
<name>A0ABW8K2P7_9GAMM</name>
<protein>
    <submittedName>
        <fullName evidence="7">YIP1 family protein</fullName>
    </submittedName>
</protein>
<evidence type="ECO:0000313" key="8">
    <source>
        <dbReference type="Proteomes" id="UP001620408"/>
    </source>
</evidence>
<keyword evidence="8" id="KW-1185">Reference proteome</keyword>
<comment type="subcellular location">
    <subcellularLocation>
        <location evidence="1">Membrane</location>
        <topology evidence="1">Multi-pass membrane protein</topology>
    </subcellularLocation>
</comment>
<dbReference type="Proteomes" id="UP001620408">
    <property type="component" value="Unassembled WGS sequence"/>
</dbReference>
<accession>A0ABW8K2P7</accession>
<organism evidence="7 8">
    <name type="scientific">Dyella koreensis</name>
    <dbReference type="NCBI Taxonomy" id="311235"/>
    <lineage>
        <taxon>Bacteria</taxon>
        <taxon>Pseudomonadati</taxon>
        <taxon>Pseudomonadota</taxon>
        <taxon>Gammaproteobacteria</taxon>
        <taxon>Lysobacterales</taxon>
        <taxon>Rhodanobacteraceae</taxon>
        <taxon>Dyella</taxon>
    </lineage>
</organism>
<proteinExistence type="predicted"/>
<keyword evidence="3 5" id="KW-1133">Transmembrane helix</keyword>
<feature type="transmembrane region" description="Helical" evidence="5">
    <location>
        <begin position="72"/>
        <end position="99"/>
    </location>
</feature>
<feature type="transmembrane region" description="Helical" evidence="5">
    <location>
        <begin position="168"/>
        <end position="192"/>
    </location>
</feature>
<evidence type="ECO:0000256" key="4">
    <source>
        <dbReference type="ARBA" id="ARBA00023136"/>
    </source>
</evidence>
<evidence type="ECO:0000313" key="7">
    <source>
        <dbReference type="EMBL" id="MFK2917161.1"/>
    </source>
</evidence>
<comment type="caution">
    <text evidence="7">The sequence shown here is derived from an EMBL/GenBank/DDBJ whole genome shotgun (WGS) entry which is preliminary data.</text>
</comment>
<feature type="transmembrane region" description="Helical" evidence="5">
    <location>
        <begin position="34"/>
        <end position="52"/>
    </location>
</feature>
<evidence type="ECO:0000256" key="1">
    <source>
        <dbReference type="ARBA" id="ARBA00004141"/>
    </source>
</evidence>
<evidence type="ECO:0000256" key="3">
    <source>
        <dbReference type="ARBA" id="ARBA00022989"/>
    </source>
</evidence>
<reference evidence="7 8" key="1">
    <citation type="submission" date="2020-10" db="EMBL/GenBank/DDBJ databases">
        <title>Phylogeny of dyella-like bacteria.</title>
        <authorList>
            <person name="Fu J."/>
        </authorList>
    </citation>
    <scope>NUCLEOTIDE SEQUENCE [LARGE SCALE GENOMIC DNA]</scope>
    <source>
        <strain evidence="7 8">BB4</strain>
    </source>
</reference>
<keyword evidence="4 5" id="KW-0472">Membrane</keyword>
<dbReference type="RefSeq" id="WP_379985418.1">
    <property type="nucleotide sequence ID" value="NZ_JADIKD010000009.1"/>
</dbReference>
<evidence type="ECO:0000256" key="2">
    <source>
        <dbReference type="ARBA" id="ARBA00022692"/>
    </source>
</evidence>
<keyword evidence="2 5" id="KW-0812">Transmembrane</keyword>
<sequence>MDFGKIVARVKAILTTPKTEWPVVAAEPATTQSLYTGYIFILAALPAIARFIKDSLFGSGAFGVTVRIPVGAGLGAMVLSYVLSLVMLYLLALIVSALAPSFGGQKSTVQALKAVAYAWTAYWVASIAVILPWIGWLICIAGLVYAIYLLFLGLPHTMKCPEEKAGGYAAVSVIIGVVLSLIVGAIVGAIFLSGIMVGGAMHTATITSSDGSTVTVDKDSALGKLAAMGERADQASKELEAAQKSGDATAQQAAMGKMMGAAMGNDSNVQSLSADQVKTFLPDSVAGLKRESLSAERSNTMGMQVTTARGQYGDGNGHNVELEVGDTGSMKGMMAMASAMAPESEQQTDHGYQKTYTQNNRLIHEAWDNTSKSGEYGVIVGQRFSVKASGPADSIDQLKGLVNGVDLDKLESLKNEGVTKH</sequence>
<dbReference type="InterPro" id="IPR006977">
    <property type="entry name" value="Yip1_dom"/>
</dbReference>
<evidence type="ECO:0000259" key="6">
    <source>
        <dbReference type="Pfam" id="PF04893"/>
    </source>
</evidence>
<dbReference type="EMBL" id="JADIKD010000009">
    <property type="protein sequence ID" value="MFK2917161.1"/>
    <property type="molecule type" value="Genomic_DNA"/>
</dbReference>
<dbReference type="Pfam" id="PF04893">
    <property type="entry name" value="Yip1"/>
    <property type="match status" value="1"/>
</dbReference>